<evidence type="ECO:0000256" key="9">
    <source>
        <dbReference type="SAM" id="Phobius"/>
    </source>
</evidence>
<proteinExistence type="inferred from homology"/>
<dbReference type="InterPro" id="IPR011990">
    <property type="entry name" value="TPR-like_helical_dom_sf"/>
</dbReference>
<dbReference type="GO" id="GO:0005886">
    <property type="term" value="C:plasma membrane"/>
    <property type="evidence" value="ECO:0007669"/>
    <property type="project" value="UniProtKB-SubCell"/>
</dbReference>
<evidence type="ECO:0000256" key="1">
    <source>
        <dbReference type="ARBA" id="ARBA00004401"/>
    </source>
</evidence>
<evidence type="ECO:0000256" key="4">
    <source>
        <dbReference type="ARBA" id="ARBA00022989"/>
    </source>
</evidence>
<keyword evidence="3 9" id="KW-0812">Transmembrane</keyword>
<dbReference type="EMBL" id="WOXT01000003">
    <property type="protein sequence ID" value="MUV14843.1"/>
    <property type="molecule type" value="Genomic_DNA"/>
</dbReference>
<keyword evidence="2" id="KW-1003">Cell membrane</keyword>
<keyword evidence="4 9" id="KW-1133">Transmembrane helix</keyword>
<comment type="caution">
    <text evidence="11">The sequence shown here is derived from an EMBL/GenBank/DDBJ whole genome shotgun (WGS) entry which is preliminary data.</text>
</comment>
<keyword evidence="12" id="KW-1185">Reference proteome</keyword>
<dbReference type="PANTHER" id="PTHR38035">
    <property type="entry name" value="UPF0070 PROTEIN YFGM"/>
    <property type="match status" value="1"/>
</dbReference>
<sequence length="212" mass="22533">MVDHLLDEHEQSERVRSWLRQNGAGLIAGIALGLAAIGGWNWWQNHQAGQRAQMGAQYTHVVDAIAANDLKKAAAENATLSKSDTEYAALAAMQLARAQVDKGDRDGAIATLKGVHAKDPAIMAVVRSRLARLYLDGGKPQDALTLLGDKPEGAAAIEARGDALFALGRTEDARAAYTQALAKLDVATPARRLVELKLIQVGGSPARPENSI</sequence>
<evidence type="ECO:0000259" key="10">
    <source>
        <dbReference type="Pfam" id="PF09976"/>
    </source>
</evidence>
<reference evidence="11 12" key="1">
    <citation type="submission" date="2019-12" db="EMBL/GenBank/DDBJ databases">
        <authorList>
            <person name="Xu J."/>
        </authorList>
    </citation>
    <scope>NUCLEOTIDE SEQUENCE [LARGE SCALE GENOMIC DNA]</scope>
    <source>
        <strain evidence="11 12">HX-5-24</strain>
    </source>
</reference>
<accession>A0A7C9LPB9</accession>
<dbReference type="Gene3D" id="1.25.40.10">
    <property type="entry name" value="Tetratricopeptide repeat domain"/>
    <property type="match status" value="1"/>
</dbReference>
<evidence type="ECO:0000313" key="12">
    <source>
        <dbReference type="Proteomes" id="UP000479692"/>
    </source>
</evidence>
<comment type="subcellular location">
    <subcellularLocation>
        <location evidence="1">Cell membrane</location>
        <topology evidence="1">Single-pass type II membrane protein</topology>
    </subcellularLocation>
</comment>
<dbReference type="AlphaFoldDB" id="A0A7C9LPB9"/>
<keyword evidence="5 9" id="KW-0472">Membrane</keyword>
<evidence type="ECO:0000256" key="8">
    <source>
        <dbReference type="ARBA" id="ARBA00024235"/>
    </source>
</evidence>
<dbReference type="SUPFAM" id="SSF48452">
    <property type="entry name" value="TPR-like"/>
    <property type="match status" value="1"/>
</dbReference>
<comment type="similarity">
    <text evidence="7">Belongs to the YfgM family.</text>
</comment>
<dbReference type="GO" id="GO:0044877">
    <property type="term" value="F:protein-containing complex binding"/>
    <property type="evidence" value="ECO:0007669"/>
    <property type="project" value="InterPro"/>
</dbReference>
<dbReference type="PANTHER" id="PTHR38035:SF1">
    <property type="entry name" value="ANCILLARY SECYEG TRANSLOCON SUBUNIT"/>
    <property type="match status" value="1"/>
</dbReference>
<keyword evidence="6" id="KW-0143">Chaperone</keyword>
<dbReference type="Proteomes" id="UP000479692">
    <property type="component" value="Unassembled WGS sequence"/>
</dbReference>
<dbReference type="Pfam" id="PF09976">
    <property type="entry name" value="TPR_21"/>
    <property type="match status" value="1"/>
</dbReference>
<gene>
    <name evidence="11" type="ORF">GN331_11570</name>
</gene>
<dbReference type="PIRSF" id="PIRSF006170">
    <property type="entry name" value="YfgM"/>
    <property type="match status" value="1"/>
</dbReference>
<protein>
    <recommendedName>
        <fullName evidence="8">Ancillary SecYEG translocon subunit</fullName>
    </recommendedName>
</protein>
<dbReference type="RefSeq" id="WP_156642256.1">
    <property type="nucleotide sequence ID" value="NZ_WOXT01000003.1"/>
</dbReference>
<evidence type="ECO:0000256" key="3">
    <source>
        <dbReference type="ARBA" id="ARBA00022692"/>
    </source>
</evidence>
<evidence type="ECO:0000256" key="2">
    <source>
        <dbReference type="ARBA" id="ARBA00022475"/>
    </source>
</evidence>
<name>A0A7C9LPB9_9GAMM</name>
<feature type="domain" description="Ancillary SecYEG translocon subunit/Cell division coordinator CpoB TPR" evidence="10">
    <location>
        <begin position="16"/>
        <end position="201"/>
    </location>
</feature>
<evidence type="ECO:0000256" key="5">
    <source>
        <dbReference type="ARBA" id="ARBA00023136"/>
    </source>
</evidence>
<evidence type="ECO:0000313" key="11">
    <source>
        <dbReference type="EMBL" id="MUV14843.1"/>
    </source>
</evidence>
<dbReference type="InterPro" id="IPR018704">
    <property type="entry name" value="SecYEG/CpoB_TPR"/>
</dbReference>
<evidence type="ECO:0000256" key="6">
    <source>
        <dbReference type="ARBA" id="ARBA00023186"/>
    </source>
</evidence>
<feature type="transmembrane region" description="Helical" evidence="9">
    <location>
        <begin position="24"/>
        <end position="43"/>
    </location>
</feature>
<organism evidence="11 12">
    <name type="scientific">Noviluteimonas gilva</name>
    <dbReference type="NCBI Taxonomy" id="2682097"/>
    <lineage>
        <taxon>Bacteria</taxon>
        <taxon>Pseudomonadati</taxon>
        <taxon>Pseudomonadota</taxon>
        <taxon>Gammaproteobacteria</taxon>
        <taxon>Lysobacterales</taxon>
        <taxon>Lysobacteraceae</taxon>
        <taxon>Noviluteimonas</taxon>
    </lineage>
</organism>
<dbReference type="InterPro" id="IPR026039">
    <property type="entry name" value="YfgM"/>
</dbReference>
<evidence type="ECO:0000256" key="7">
    <source>
        <dbReference type="ARBA" id="ARBA00024197"/>
    </source>
</evidence>